<dbReference type="EMBL" id="NKHD01000028">
    <property type="protein sequence ID" value="OXT06723.1"/>
    <property type="molecule type" value="Genomic_DNA"/>
</dbReference>
<sequence>MRNFNLPIYNSKLETKEDLQKVLRQILNPLSKYYINNYTGLHLANTSASYADNIAYIEGLLRLLWGLVPYSYGGGKSDLWNIYVESIKRGTNPECEEFWGQIKDFDQRIVEMAVLGFALALVPDKIWIPLSERERHNFNKWLLQVNEHKVYECNWLLFRVIINTGLMKVGAEYNADKIKEDLDKIEEFYIGDGWYSDGKDGYSDYYISFGIHYFSLIYAKLMENEDMDRSILFKKRAAEFAKDFIYWFSEDGSAIPYGRSLTYRFAQSAFWSALVFAGVDVYSLGIAKGLILRNLRWWLKQPIFESDGRLTIGYVYPNLIMAEEYNSPGSPYWSLLSFLILCLKDNHPFWTVSEKPLPLLDLVFPQEKPHFVICRNKENSNVLAFNAGYKMINDHINAAAKYEKFVYSTAFGFSIPRGEWGISQGAFDSTLALCESDDNIYRTKRNCIEYKVCDNYVYTRWKPWNNVDVKTWLVCGNPWHIRIHVITTDRILNTAEGGFALGIEYDKEIINTDGNSILINSQYGTSGIINLNGEREPKIIFPSPNTNIIHSHTSIPMLIGKLDLGVHILVSAVYGNIEKTNFENFITNAPSLKIINKKIIIYDENKNKIFELFIRE</sequence>
<dbReference type="PANTHER" id="PTHR35339">
    <property type="entry name" value="LINALOOL DEHYDRATASE_ISOMERASE DOMAIN-CONTAINING PROTEIN"/>
    <property type="match status" value="1"/>
</dbReference>
<dbReference type="Pfam" id="PF20938">
    <property type="entry name" value="DUF2264_C"/>
    <property type="match status" value="1"/>
</dbReference>
<dbReference type="RefSeq" id="WP_094045892.1">
    <property type="nucleotide sequence ID" value="NZ_NKHD01000028.1"/>
</dbReference>
<reference evidence="3 4" key="1">
    <citation type="submission" date="2017-06" db="EMBL/GenBank/DDBJ databases">
        <title>Isolation and characterization of a thermophilic and butanogenic Thermoanaerobacterium thermosaccharolyticum M5 capable of efficient degradation of hemicellulose.</title>
        <authorList>
            <person name="Xin F."/>
            <person name="Jiang Y."/>
        </authorList>
    </citation>
    <scope>NUCLEOTIDE SEQUENCE [LARGE SCALE GENOMIC DNA]</scope>
    <source>
        <strain evidence="3 4">M5</strain>
    </source>
</reference>
<evidence type="ECO:0000313" key="4">
    <source>
        <dbReference type="Proteomes" id="UP000215301"/>
    </source>
</evidence>
<gene>
    <name evidence="3" type="ORF">CE561_09870</name>
</gene>
<evidence type="ECO:0008006" key="5">
    <source>
        <dbReference type="Google" id="ProtNLM"/>
    </source>
</evidence>
<dbReference type="Proteomes" id="UP000215301">
    <property type="component" value="Unassembled WGS sequence"/>
</dbReference>
<feature type="domain" description="DUF2264" evidence="1">
    <location>
        <begin position="15"/>
        <end position="356"/>
    </location>
</feature>
<protein>
    <recommendedName>
        <fullName evidence="5">DUF2264 domain-containing protein</fullName>
    </recommendedName>
</protein>
<dbReference type="PANTHER" id="PTHR35339:SF4">
    <property type="entry name" value="LINALOOL DEHYDRATASE_ISOMERASE DOMAIN-CONTAINING PROTEIN"/>
    <property type="match status" value="1"/>
</dbReference>
<comment type="caution">
    <text evidence="3">The sequence shown here is derived from an EMBL/GenBank/DDBJ whole genome shotgun (WGS) entry which is preliminary data.</text>
</comment>
<dbReference type="PIRSF" id="PIRSF014753">
    <property type="entry name" value="UCP014753"/>
    <property type="match status" value="1"/>
</dbReference>
<accession>A0A231VEX0</accession>
<proteinExistence type="predicted"/>
<name>A0A231VEX0_THETR</name>
<evidence type="ECO:0000313" key="3">
    <source>
        <dbReference type="EMBL" id="OXT06723.1"/>
    </source>
</evidence>
<feature type="domain" description="DUF2264" evidence="2">
    <location>
        <begin position="390"/>
        <end position="579"/>
    </location>
</feature>
<dbReference type="AlphaFoldDB" id="A0A231VEX0"/>
<evidence type="ECO:0000259" key="1">
    <source>
        <dbReference type="Pfam" id="PF10022"/>
    </source>
</evidence>
<organism evidence="3 4">
    <name type="scientific">Thermoanaerobacterium thermosaccharolyticum</name>
    <name type="common">Clostridium thermosaccharolyticum</name>
    <dbReference type="NCBI Taxonomy" id="1517"/>
    <lineage>
        <taxon>Bacteria</taxon>
        <taxon>Bacillati</taxon>
        <taxon>Bacillota</taxon>
        <taxon>Clostridia</taxon>
        <taxon>Thermoanaerobacterales</taxon>
        <taxon>Thermoanaerobacteraceae</taxon>
        <taxon>Thermoanaerobacterium</taxon>
    </lineage>
</organism>
<dbReference type="Pfam" id="PF10022">
    <property type="entry name" value="DUF2264"/>
    <property type="match status" value="1"/>
</dbReference>
<evidence type="ECO:0000259" key="2">
    <source>
        <dbReference type="Pfam" id="PF20938"/>
    </source>
</evidence>
<dbReference type="InterPro" id="IPR049349">
    <property type="entry name" value="DUF2264_N"/>
</dbReference>
<dbReference type="InterPro" id="IPR049237">
    <property type="entry name" value="DUF2264_C"/>
</dbReference>
<dbReference type="InterPro" id="IPR016624">
    <property type="entry name" value="UCP014753"/>
</dbReference>